<dbReference type="SUPFAM" id="SSF47473">
    <property type="entry name" value="EF-hand"/>
    <property type="match status" value="1"/>
</dbReference>
<sequence length="207" mass="23920">MADRKTPKFNRDKTAFENMSDIWKSKAKTYFVRFDANSDGIHERKDYEAIIERLINHMKTHGIEPTKQQIERFNHTFIDTVWCESVAGGHDTGYDRKITMEEFCNNIAEHMIPNIEFCTGVTLQFASHIFDAIDLNRDNVLSLKEYSAFLGMLDVDEEHAKIAFLSINKGTGDTISREEFCNAYSDFWMNFEEGGIGENVLGPIVRW</sequence>
<dbReference type="Pfam" id="PF13202">
    <property type="entry name" value="EF-hand_5"/>
    <property type="match status" value="1"/>
</dbReference>
<reference evidence="1" key="1">
    <citation type="submission" date="2022-03" db="EMBL/GenBank/DDBJ databases">
        <authorList>
            <person name="Martin C."/>
        </authorList>
    </citation>
    <scope>NUCLEOTIDE SEQUENCE</scope>
</reference>
<protein>
    <submittedName>
        <fullName evidence="1">Uncharacterized protein</fullName>
    </submittedName>
</protein>
<name>A0A8J1U5G8_OWEFU</name>
<dbReference type="Proteomes" id="UP000749559">
    <property type="component" value="Unassembled WGS sequence"/>
</dbReference>
<dbReference type="InterPro" id="IPR011992">
    <property type="entry name" value="EF-hand-dom_pair"/>
</dbReference>
<dbReference type="OrthoDB" id="343296at2759"/>
<dbReference type="Gene3D" id="1.10.238.10">
    <property type="entry name" value="EF-hand"/>
    <property type="match status" value="1"/>
</dbReference>
<dbReference type="InterPro" id="IPR002048">
    <property type="entry name" value="EF_hand_dom"/>
</dbReference>
<accession>A0A8J1U5G8</accession>
<evidence type="ECO:0000313" key="2">
    <source>
        <dbReference type="Proteomes" id="UP000749559"/>
    </source>
</evidence>
<gene>
    <name evidence="1" type="ORF">OFUS_LOCUS16531</name>
</gene>
<dbReference type="GO" id="GO:0005509">
    <property type="term" value="F:calcium ion binding"/>
    <property type="evidence" value="ECO:0007669"/>
    <property type="project" value="InterPro"/>
</dbReference>
<organism evidence="1 2">
    <name type="scientific">Owenia fusiformis</name>
    <name type="common">Polychaete worm</name>
    <dbReference type="NCBI Taxonomy" id="6347"/>
    <lineage>
        <taxon>Eukaryota</taxon>
        <taxon>Metazoa</taxon>
        <taxon>Spiralia</taxon>
        <taxon>Lophotrochozoa</taxon>
        <taxon>Annelida</taxon>
        <taxon>Polychaeta</taxon>
        <taxon>Sedentaria</taxon>
        <taxon>Canalipalpata</taxon>
        <taxon>Sabellida</taxon>
        <taxon>Oweniida</taxon>
        <taxon>Oweniidae</taxon>
        <taxon>Owenia</taxon>
    </lineage>
</organism>
<dbReference type="AlphaFoldDB" id="A0A8J1U5G8"/>
<comment type="caution">
    <text evidence="1">The sequence shown here is derived from an EMBL/GenBank/DDBJ whole genome shotgun (WGS) entry which is preliminary data.</text>
</comment>
<dbReference type="PROSITE" id="PS00018">
    <property type="entry name" value="EF_HAND_1"/>
    <property type="match status" value="1"/>
</dbReference>
<dbReference type="PROSITE" id="PS50222">
    <property type="entry name" value="EF_HAND_2"/>
    <property type="match status" value="1"/>
</dbReference>
<dbReference type="InterPro" id="IPR018247">
    <property type="entry name" value="EF_Hand_1_Ca_BS"/>
</dbReference>
<evidence type="ECO:0000313" key="1">
    <source>
        <dbReference type="EMBL" id="CAH1791454.1"/>
    </source>
</evidence>
<proteinExistence type="predicted"/>
<keyword evidence="2" id="KW-1185">Reference proteome</keyword>
<dbReference type="EMBL" id="CAIIXF020000008">
    <property type="protein sequence ID" value="CAH1791454.1"/>
    <property type="molecule type" value="Genomic_DNA"/>
</dbReference>